<protein>
    <submittedName>
        <fullName evidence="2">Uncharacterized protein</fullName>
    </submittedName>
</protein>
<accession>A0A514D5H9</accession>
<proteinExistence type="predicted"/>
<dbReference type="EMBL" id="MN034447">
    <property type="protein sequence ID" value="QDH88879.1"/>
    <property type="molecule type" value="Genomic_RNA"/>
</dbReference>
<name>A0A514D5H9_9VIRU</name>
<sequence>MSNLSTKERIFQDYFPKVFKSTENEGKTWASAPSERWGTGSQSTDSEGHFRDRKTGNWSGGGPFQTATERWDFPSIVHDYRFPEAPRLRTVVSLGTPILGTLPSGDNYTSKRAGKLKATRSLSSLDPYGATAIAQCAPTIPTAEAASAIGELVKDGLPSIPGIRSWKDRIFGLKQLGDEYLNSEFGWKPLVSDVKSHSEAIRKSRDIVHQYRRDSGRNVRRGFGFPTEKSESSTTISKARPTCVPGGGDALPSYMVEPLANYATLVQSRTVETNRWFEGAFTYHVPTARDFAGGLEQNADLADRLFGIQPTPETLWELTPWSWGIDWFTNAGDVIRNFTQLTNQGLVMRYGFVMEETSIHISNRLVPTNGHIGVKGITSVPDSSYSLVIKSRRAANPFGFGISWEGLSPTQLAITAALGITRVL</sequence>
<reference evidence="2" key="1">
    <citation type="submission" date="2019-05" db="EMBL/GenBank/DDBJ databases">
        <title>Metatranscriptomic reconstruction reveals RNA viruses with the potential to shape carbon cycling in soil.</title>
        <authorList>
            <person name="Starr E.P."/>
            <person name="Nuccio E."/>
            <person name="Pett-Ridge J."/>
            <person name="Banfield J.F."/>
            <person name="Firestone M.K."/>
        </authorList>
    </citation>
    <scope>NUCLEOTIDE SEQUENCE</scope>
    <source>
        <strain evidence="2">H2_Rhizo_31_scaffold_617</strain>
    </source>
</reference>
<organism evidence="2">
    <name type="scientific">Leviviridae sp</name>
    <dbReference type="NCBI Taxonomy" id="2027243"/>
    <lineage>
        <taxon>Viruses</taxon>
        <taxon>Riboviria</taxon>
        <taxon>Orthornavirae</taxon>
        <taxon>Lenarviricota</taxon>
        <taxon>Leviviricetes</taxon>
        <taxon>Norzivirales</taxon>
        <taxon>Fiersviridae</taxon>
    </lineage>
</organism>
<feature type="region of interest" description="Disordered" evidence="1">
    <location>
        <begin position="25"/>
        <end position="61"/>
    </location>
</feature>
<feature type="region of interest" description="Disordered" evidence="1">
    <location>
        <begin position="219"/>
        <end position="242"/>
    </location>
</feature>
<gene>
    <name evidence="2" type="ORF">H2Rhizo31617_000003</name>
</gene>
<feature type="compositionally biased region" description="Basic and acidic residues" evidence="1">
    <location>
        <begin position="46"/>
        <end position="55"/>
    </location>
</feature>
<evidence type="ECO:0000313" key="2">
    <source>
        <dbReference type="EMBL" id="QDH88879.1"/>
    </source>
</evidence>
<evidence type="ECO:0000256" key="1">
    <source>
        <dbReference type="SAM" id="MobiDB-lite"/>
    </source>
</evidence>